<sequence length="53" mass="5914">IFAADPHLDVTTFGTRKALSEFDEEHEHDGDDDLRSEPEMFDLPVSAKRSPAA</sequence>
<accession>A0ACB8AWI2</accession>
<dbReference type="Proteomes" id="UP000790709">
    <property type="component" value="Unassembled WGS sequence"/>
</dbReference>
<keyword evidence="2" id="KW-1185">Reference proteome</keyword>
<organism evidence="1 2">
    <name type="scientific">Leucogyrophana mollusca</name>
    <dbReference type="NCBI Taxonomy" id="85980"/>
    <lineage>
        <taxon>Eukaryota</taxon>
        <taxon>Fungi</taxon>
        <taxon>Dikarya</taxon>
        <taxon>Basidiomycota</taxon>
        <taxon>Agaricomycotina</taxon>
        <taxon>Agaricomycetes</taxon>
        <taxon>Agaricomycetidae</taxon>
        <taxon>Boletales</taxon>
        <taxon>Boletales incertae sedis</taxon>
        <taxon>Leucogyrophana</taxon>
    </lineage>
</organism>
<evidence type="ECO:0000313" key="1">
    <source>
        <dbReference type="EMBL" id="KAH7917624.1"/>
    </source>
</evidence>
<dbReference type="EMBL" id="MU266989">
    <property type="protein sequence ID" value="KAH7917624.1"/>
    <property type="molecule type" value="Genomic_DNA"/>
</dbReference>
<reference evidence="1" key="1">
    <citation type="journal article" date="2021" name="New Phytol.">
        <title>Evolutionary innovations through gain and loss of genes in the ectomycorrhizal Boletales.</title>
        <authorList>
            <person name="Wu G."/>
            <person name="Miyauchi S."/>
            <person name="Morin E."/>
            <person name="Kuo A."/>
            <person name="Drula E."/>
            <person name="Varga T."/>
            <person name="Kohler A."/>
            <person name="Feng B."/>
            <person name="Cao Y."/>
            <person name="Lipzen A."/>
            <person name="Daum C."/>
            <person name="Hundley H."/>
            <person name="Pangilinan J."/>
            <person name="Johnson J."/>
            <person name="Barry K."/>
            <person name="LaButti K."/>
            <person name="Ng V."/>
            <person name="Ahrendt S."/>
            <person name="Min B."/>
            <person name="Choi I.G."/>
            <person name="Park H."/>
            <person name="Plett J.M."/>
            <person name="Magnuson J."/>
            <person name="Spatafora J.W."/>
            <person name="Nagy L.G."/>
            <person name="Henrissat B."/>
            <person name="Grigoriev I.V."/>
            <person name="Yang Z.L."/>
            <person name="Xu J."/>
            <person name="Martin F.M."/>
        </authorList>
    </citation>
    <scope>NUCLEOTIDE SEQUENCE</scope>
    <source>
        <strain evidence="1">KUC20120723A-06</strain>
    </source>
</reference>
<proteinExistence type="predicted"/>
<evidence type="ECO:0000313" key="2">
    <source>
        <dbReference type="Proteomes" id="UP000790709"/>
    </source>
</evidence>
<gene>
    <name evidence="1" type="ORF">BV22DRAFT_1042272</name>
</gene>
<feature type="non-terminal residue" evidence="1">
    <location>
        <position position="1"/>
    </location>
</feature>
<comment type="caution">
    <text evidence="1">The sequence shown here is derived from an EMBL/GenBank/DDBJ whole genome shotgun (WGS) entry which is preliminary data.</text>
</comment>
<name>A0ACB8AWI2_9AGAM</name>
<protein>
    <submittedName>
        <fullName evidence="1">Uncharacterized protein</fullName>
    </submittedName>
</protein>